<accession>A0A934M5C2</accession>
<organism evidence="1 2">
    <name type="scientific">Clostridium aciditolerans</name>
    <dbReference type="NCBI Taxonomy" id="339861"/>
    <lineage>
        <taxon>Bacteria</taxon>
        <taxon>Bacillati</taxon>
        <taxon>Bacillota</taxon>
        <taxon>Clostridia</taxon>
        <taxon>Eubacteriales</taxon>
        <taxon>Clostridiaceae</taxon>
        <taxon>Clostridium</taxon>
    </lineage>
</organism>
<sequence length="72" mass="8565">MKEFLSENNIKFAFVDITESMFNLKMYLKYRDNRPEFEEVKKSGKVGIPFISINNGEKLIFDEQPDLNELRD</sequence>
<dbReference type="Proteomes" id="UP000622687">
    <property type="component" value="Unassembled WGS sequence"/>
</dbReference>
<name>A0A934M5C2_9CLOT</name>
<evidence type="ECO:0008006" key="3">
    <source>
        <dbReference type="Google" id="ProtNLM"/>
    </source>
</evidence>
<gene>
    <name evidence="1" type="ORF">I6U51_20850</name>
</gene>
<keyword evidence="2" id="KW-1185">Reference proteome</keyword>
<proteinExistence type="predicted"/>
<dbReference type="AlphaFoldDB" id="A0A934M5C2"/>
<protein>
    <recommendedName>
        <fullName evidence="3">Glutaredoxin-related protein</fullName>
    </recommendedName>
</protein>
<reference evidence="1" key="1">
    <citation type="submission" date="2020-12" db="EMBL/GenBank/DDBJ databases">
        <title>Clostridium thailandense sp. nov., a novel acetogenic bacterium isolated from peat land soil in Thailand.</title>
        <authorList>
            <person name="Chaikitkaew S."/>
            <person name="Birkeland N.K."/>
        </authorList>
    </citation>
    <scope>NUCLEOTIDE SEQUENCE</scope>
    <source>
        <strain evidence="1">DSM 17425</strain>
    </source>
</reference>
<comment type="caution">
    <text evidence="1">The sequence shown here is derived from an EMBL/GenBank/DDBJ whole genome shotgun (WGS) entry which is preliminary data.</text>
</comment>
<evidence type="ECO:0000313" key="2">
    <source>
        <dbReference type="Proteomes" id="UP000622687"/>
    </source>
</evidence>
<dbReference type="EMBL" id="JAEEGB010000038">
    <property type="protein sequence ID" value="MBI6875127.1"/>
    <property type="molecule type" value="Genomic_DNA"/>
</dbReference>
<dbReference type="RefSeq" id="WP_178906693.1">
    <property type="nucleotide sequence ID" value="NZ_JAEEGB010000038.1"/>
</dbReference>
<evidence type="ECO:0000313" key="1">
    <source>
        <dbReference type="EMBL" id="MBI6875127.1"/>
    </source>
</evidence>